<dbReference type="InterPro" id="IPR006575">
    <property type="entry name" value="RWD_dom"/>
</dbReference>
<dbReference type="InterPro" id="IPR036034">
    <property type="entry name" value="PDZ_sf"/>
</dbReference>
<evidence type="ECO:0000256" key="3">
    <source>
        <dbReference type="ARBA" id="ARBA00004477"/>
    </source>
</evidence>
<feature type="transmembrane region" description="Helical" evidence="18">
    <location>
        <begin position="581"/>
        <end position="605"/>
    </location>
</feature>
<dbReference type="STRING" id="6335.A0A0V1KPK8"/>
<dbReference type="Gene3D" id="1.20.1540.10">
    <property type="entry name" value="Rhomboid-like"/>
    <property type="match status" value="1"/>
</dbReference>
<feature type="domain" description="PDZ" evidence="19">
    <location>
        <begin position="1194"/>
        <end position="1287"/>
    </location>
</feature>
<dbReference type="SUPFAM" id="SSF50156">
    <property type="entry name" value="PDZ domain-like"/>
    <property type="match status" value="1"/>
</dbReference>
<comment type="similarity">
    <text evidence="6">Belongs to the peptidase S54 family.</text>
</comment>
<dbReference type="FunFam" id="2.30.42.10:FF:000030">
    <property type="entry name" value="Partitioning defective 6 homolog beta"/>
    <property type="match status" value="1"/>
</dbReference>
<feature type="transmembrane region" description="Helical" evidence="18">
    <location>
        <begin position="698"/>
        <end position="715"/>
    </location>
</feature>
<evidence type="ECO:0000256" key="13">
    <source>
        <dbReference type="ARBA" id="ARBA00022949"/>
    </source>
</evidence>
<keyword evidence="11 18" id="KW-0812">Transmembrane</keyword>
<keyword evidence="8" id="KW-1003">Cell membrane</keyword>
<evidence type="ECO:0000256" key="7">
    <source>
        <dbReference type="ARBA" id="ARBA00022427"/>
    </source>
</evidence>
<protein>
    <submittedName>
        <fullName evidence="22">Inactive rhomboid protein 1</fullName>
    </submittedName>
</protein>
<evidence type="ECO:0000259" key="20">
    <source>
        <dbReference type="PROSITE" id="PS50908"/>
    </source>
</evidence>
<dbReference type="SUPFAM" id="SSF144091">
    <property type="entry name" value="Rhomboid-like"/>
    <property type="match status" value="1"/>
</dbReference>
<dbReference type="GO" id="GO:0005789">
    <property type="term" value="C:endoplasmic reticulum membrane"/>
    <property type="evidence" value="ECO:0007669"/>
    <property type="project" value="UniProtKB-SubCell"/>
</dbReference>
<dbReference type="PANTHER" id="PTHR45965">
    <property type="entry name" value="INACTIVE RHOMBOID PROTEIN"/>
    <property type="match status" value="1"/>
</dbReference>
<accession>A0A0V1KPK8</accession>
<feature type="non-terminal residue" evidence="22">
    <location>
        <position position="1"/>
    </location>
</feature>
<dbReference type="Gene3D" id="2.30.42.10">
    <property type="match status" value="1"/>
</dbReference>
<comment type="similarity">
    <text evidence="5">Belongs to the PAR6 family.</text>
</comment>
<comment type="caution">
    <text evidence="22">The sequence shown here is derived from an EMBL/GenBank/DDBJ whole genome shotgun (WGS) entry which is preliminary data.</text>
</comment>
<keyword evidence="10" id="KW-0132">Cell division</keyword>
<dbReference type="EMBL" id="JYDW01000361">
    <property type="protein sequence ID" value="KRZ48821.1"/>
    <property type="molecule type" value="Genomic_DNA"/>
</dbReference>
<keyword evidence="7" id="KW-0796">Tight junction</keyword>
<keyword evidence="12" id="KW-0256">Endoplasmic reticulum</keyword>
<dbReference type="GO" id="GO:0050708">
    <property type="term" value="P:regulation of protein secretion"/>
    <property type="evidence" value="ECO:0007669"/>
    <property type="project" value="TreeGrafter"/>
</dbReference>
<dbReference type="GO" id="GO:0004252">
    <property type="term" value="F:serine-type endopeptidase activity"/>
    <property type="evidence" value="ECO:0007669"/>
    <property type="project" value="InterPro"/>
</dbReference>
<evidence type="ECO:0000256" key="5">
    <source>
        <dbReference type="ARBA" id="ARBA00008625"/>
    </source>
</evidence>
<evidence type="ECO:0000256" key="6">
    <source>
        <dbReference type="ARBA" id="ARBA00009045"/>
    </source>
</evidence>
<dbReference type="Pfam" id="PF05773">
    <property type="entry name" value="RWD"/>
    <property type="match status" value="1"/>
</dbReference>
<dbReference type="PANTHER" id="PTHR45965:SF3">
    <property type="entry name" value="INACTIVE RHOMBOID PROTEIN 1"/>
    <property type="match status" value="1"/>
</dbReference>
<dbReference type="FunFam" id="3.10.20.90:FF:000031">
    <property type="entry name" value="Partitioning defective 6 homolog alpha"/>
    <property type="match status" value="1"/>
</dbReference>
<dbReference type="GO" id="GO:0051301">
    <property type="term" value="P:cell division"/>
    <property type="evidence" value="ECO:0007669"/>
    <property type="project" value="UniProtKB-KW"/>
</dbReference>
<dbReference type="SMART" id="SM00591">
    <property type="entry name" value="RWD"/>
    <property type="match status" value="1"/>
</dbReference>
<dbReference type="InterPro" id="IPR001478">
    <property type="entry name" value="PDZ"/>
</dbReference>
<feature type="domain" description="PB1" evidence="21">
    <location>
        <begin position="1053"/>
        <end position="1133"/>
    </location>
</feature>
<dbReference type="InterPro" id="IPR035952">
    <property type="entry name" value="Rhomboid-like_sf"/>
</dbReference>
<feature type="transmembrane region" description="Helical" evidence="18">
    <location>
        <begin position="642"/>
        <end position="661"/>
    </location>
</feature>
<keyword evidence="16" id="KW-0131">Cell cycle</keyword>
<dbReference type="Pfam" id="PF00595">
    <property type="entry name" value="PDZ"/>
    <property type="match status" value="1"/>
</dbReference>
<name>A0A0V1KPK8_9BILA</name>
<keyword evidence="13" id="KW-0965">Cell junction</keyword>
<keyword evidence="14 18" id="KW-1133">Transmembrane helix</keyword>
<dbReference type="Proteomes" id="UP000054721">
    <property type="component" value="Unassembled WGS sequence"/>
</dbReference>
<evidence type="ECO:0000256" key="9">
    <source>
        <dbReference type="ARBA" id="ARBA00022490"/>
    </source>
</evidence>
<evidence type="ECO:0000256" key="15">
    <source>
        <dbReference type="ARBA" id="ARBA00023136"/>
    </source>
</evidence>
<dbReference type="InterPro" id="IPR034868">
    <property type="entry name" value="PB1_Par6"/>
</dbReference>
<feature type="transmembrane region" description="Helical" evidence="18">
    <location>
        <begin position="673"/>
        <end position="692"/>
    </location>
</feature>
<evidence type="ECO:0000256" key="16">
    <source>
        <dbReference type="ARBA" id="ARBA00023306"/>
    </source>
</evidence>
<feature type="transmembrane region" description="Helical" evidence="18">
    <location>
        <begin position="617"/>
        <end position="636"/>
    </location>
</feature>
<dbReference type="SUPFAM" id="SSF54277">
    <property type="entry name" value="CAD &amp; PB1 domains"/>
    <property type="match status" value="1"/>
</dbReference>
<evidence type="ECO:0000256" key="18">
    <source>
        <dbReference type="SAM" id="Phobius"/>
    </source>
</evidence>
<gene>
    <name evidence="22" type="primary">rhbdf1</name>
    <name evidence="22" type="ORF">T02_12477</name>
</gene>
<feature type="transmembrane region" description="Helical" evidence="18">
    <location>
        <begin position="727"/>
        <end position="749"/>
    </location>
</feature>
<dbReference type="InterPro" id="IPR022764">
    <property type="entry name" value="Peptidase_S54_rhomboid_dom"/>
</dbReference>
<keyword evidence="23" id="KW-1185">Reference proteome</keyword>
<feature type="region of interest" description="Disordered" evidence="17">
    <location>
        <begin position="1301"/>
        <end position="1330"/>
    </location>
</feature>
<sequence length="1478" mass="166461">LPKEAMDSCCSTDLASKAATVPKLKRLNLGKSLSAPDDQPAYPSAPRPSAAVDSLKRQLSINAANYFGIAPVADSSMQKWTNRRIRHCSRRYGGIRESKLGQFETIDGQISAPSMRVRDPLAIPRLQSAQFSLGRSFSMDSRASKVRVLRRRDSVAKLAWDRFSSLIRVSHPATIVNNDSAMQFCVIRVVFDEDATGVVGQSTPDLIATPDSVPMATIREESELGNRSSFLAEPHDSDKIGSQFDESPLQDEVFFDFVPCTVSATQKLNDTFPLKFAKVSHAVHPLRGKPMFLPLTEEEIDSKPAYISDDIKMVINEEESVPTAVKPVVPASFQQRASLLHPLTRTCPKRGFWSGLFSRFVSKKGKRRKFGEGVVGRFLGRSLRRRSELSPQVVQQLDDFDDCRPYFTFWVTTVQILVTLISISTYGIGPVGFWRTHADLVHLGAKYAPCMRRDLNVYSVIEKNRRMENTTGCCIFDDGMGCVQTTEDQCPKLLANWYQWEKYNRSSVEQRSRVVCGQDPRTCTKPASISPFEWPDDISKWPICSEWTDVKEYKHIGCKTTGRPCCIGIQDPDQPDQFSRLIIPLFLHAGIIHCFITVVIQYFLLRDLEKLVGWSRVAVIYMISGVGGYLGSAVFVPYQAEVGPAGSQFGLLAGLVVDVVYSWEMIARPWKALGQLLAFIVFLFILGLLPWIDNYAHAFGFVFGLLLSLALFPYIQFDENGRRKRIIIVASSLTICIGLLGVLVILFYVNPLWSCDSCVYFNCIPFTDHLCDNRESTQAEELEVLRMIYLDELIFDDENYPAKFHIPVEAVTTDQFQCQAVKVECIIWFEYTSKYPEQEAPIFRIDSWSSNVTSAMVDQIQTCLENVVKQNFGTMMIYTLVDTLKARLYDLCEQLRNAQASAESGNKVEVGNCEQKKGTPVTLELFLAWKRSYDEATKKIDLKSVDGQMSTAKLTGRQQFQADTSLAISDVPLLDVNDEPLTVDPNSEDHDITKNYDHDVDEKRIPAKRCSCRNMALPSSPESLQNLPVATATTATPEAVAVSNDNSTPCALLVEVKSKFDAEFRRFSVDSVSAGSFEQFHKLVEQLHKLEEIPFTLCYNDPHGDLLPINNDENYRKALETARPLLRLLIQRKGESLAERYGYGTDSLKKRNRISRFLAGSTTVDRSYDISLPQDFRQVSAIIDVDVVPECHRRVRLCKHGSEKPLGFYIREGTSVRVTSQGLLKMPGIFISRLAAGGIAESTGLLAPNDEVLEVNGIEVAGKTLDQVTDMMIANASNLIITVRPADQRLTLARCAKNRGSAMSRESEARSSSVYASNDSDEEDQEDEVKDLLTSGQNACMIACTRRPMKMLVRCDRQNHHHYIICCNVNNNNDPLWTTNFHRMQQFSYIIRDHKKASECERLEIATRFAFPPALARRFGLLLLYFKFLFKPKFSIQSVIPVLNACGVLSIFDNEFDFKLLKTLSNWNRSCRWTETII</sequence>
<organism evidence="22 23">
    <name type="scientific">Trichinella nativa</name>
    <dbReference type="NCBI Taxonomy" id="6335"/>
    <lineage>
        <taxon>Eukaryota</taxon>
        <taxon>Metazoa</taxon>
        <taxon>Ecdysozoa</taxon>
        <taxon>Nematoda</taxon>
        <taxon>Enoplea</taxon>
        <taxon>Dorylaimia</taxon>
        <taxon>Trichinellida</taxon>
        <taxon>Trichinellidae</taxon>
        <taxon>Trichinella</taxon>
    </lineage>
</organism>
<feature type="compositionally biased region" description="Acidic residues" evidence="17">
    <location>
        <begin position="1319"/>
        <end position="1329"/>
    </location>
</feature>
<evidence type="ECO:0000313" key="22">
    <source>
        <dbReference type="EMBL" id="KRZ48821.1"/>
    </source>
</evidence>
<dbReference type="GO" id="GO:0005923">
    <property type="term" value="C:bicellular tight junction"/>
    <property type="evidence" value="ECO:0007669"/>
    <property type="project" value="UniProtKB-SubCell"/>
</dbReference>
<dbReference type="InterPro" id="IPR000270">
    <property type="entry name" value="PB1_dom"/>
</dbReference>
<keyword evidence="15 18" id="KW-0472">Membrane</keyword>
<dbReference type="GO" id="GO:0005886">
    <property type="term" value="C:plasma membrane"/>
    <property type="evidence" value="ECO:0007669"/>
    <property type="project" value="UniProtKB-SubCell"/>
</dbReference>
<proteinExistence type="inferred from homology"/>
<dbReference type="SMART" id="SM00228">
    <property type="entry name" value="PDZ"/>
    <property type="match status" value="1"/>
</dbReference>
<dbReference type="Pfam" id="PF00564">
    <property type="entry name" value="PB1"/>
    <property type="match status" value="1"/>
</dbReference>
<dbReference type="SUPFAM" id="SSF54495">
    <property type="entry name" value="UBC-like"/>
    <property type="match status" value="1"/>
</dbReference>
<evidence type="ECO:0000256" key="17">
    <source>
        <dbReference type="SAM" id="MobiDB-lite"/>
    </source>
</evidence>
<dbReference type="GO" id="GO:0042058">
    <property type="term" value="P:regulation of epidermal growth factor receptor signaling pathway"/>
    <property type="evidence" value="ECO:0007669"/>
    <property type="project" value="TreeGrafter"/>
</dbReference>
<reference evidence="22 23" key="1">
    <citation type="submission" date="2015-05" db="EMBL/GenBank/DDBJ databases">
        <title>Evolution of Trichinella species and genotypes.</title>
        <authorList>
            <person name="Korhonen P.K."/>
            <person name="Edoardo P."/>
            <person name="Giuseppe L.R."/>
            <person name="Gasser R.B."/>
        </authorList>
    </citation>
    <scope>NUCLEOTIDE SEQUENCE [LARGE SCALE GENOMIC DNA]</scope>
    <source>
        <strain evidence="22">ISS10</strain>
    </source>
</reference>
<evidence type="ECO:0000256" key="11">
    <source>
        <dbReference type="ARBA" id="ARBA00022692"/>
    </source>
</evidence>
<evidence type="ECO:0000256" key="4">
    <source>
        <dbReference type="ARBA" id="ARBA00004496"/>
    </source>
</evidence>
<evidence type="ECO:0000256" key="12">
    <source>
        <dbReference type="ARBA" id="ARBA00022824"/>
    </source>
</evidence>
<dbReference type="Gene3D" id="3.10.110.10">
    <property type="entry name" value="Ubiquitin Conjugating Enzyme"/>
    <property type="match status" value="1"/>
</dbReference>
<evidence type="ECO:0000256" key="8">
    <source>
        <dbReference type="ARBA" id="ARBA00022475"/>
    </source>
</evidence>
<evidence type="ECO:0000256" key="1">
    <source>
        <dbReference type="ARBA" id="ARBA00004236"/>
    </source>
</evidence>
<dbReference type="CDD" id="cd06403">
    <property type="entry name" value="PB1_Par6"/>
    <property type="match status" value="1"/>
</dbReference>
<evidence type="ECO:0000259" key="19">
    <source>
        <dbReference type="PROSITE" id="PS50106"/>
    </source>
</evidence>
<evidence type="ECO:0000259" key="21">
    <source>
        <dbReference type="PROSITE" id="PS51745"/>
    </source>
</evidence>
<dbReference type="PROSITE" id="PS51745">
    <property type="entry name" value="PB1"/>
    <property type="match status" value="1"/>
</dbReference>
<dbReference type="InterPro" id="IPR051512">
    <property type="entry name" value="Inactive_Rhomboid"/>
</dbReference>
<evidence type="ECO:0000256" key="10">
    <source>
        <dbReference type="ARBA" id="ARBA00022618"/>
    </source>
</evidence>
<evidence type="ECO:0000313" key="23">
    <source>
        <dbReference type="Proteomes" id="UP000054721"/>
    </source>
</evidence>
<evidence type="ECO:0000256" key="2">
    <source>
        <dbReference type="ARBA" id="ARBA00004435"/>
    </source>
</evidence>
<dbReference type="Gene3D" id="3.10.20.90">
    <property type="entry name" value="Phosphatidylinositol 3-kinase Catalytic Subunit, Chain A, domain 1"/>
    <property type="match status" value="1"/>
</dbReference>
<dbReference type="InterPro" id="IPR016135">
    <property type="entry name" value="UBQ-conjugating_enzyme/RWD"/>
</dbReference>
<dbReference type="OrthoDB" id="2146116at2759"/>
<dbReference type="PROSITE" id="PS50106">
    <property type="entry name" value="PDZ"/>
    <property type="match status" value="1"/>
</dbReference>
<evidence type="ECO:0000256" key="14">
    <source>
        <dbReference type="ARBA" id="ARBA00022989"/>
    </source>
</evidence>
<comment type="subcellular location">
    <subcellularLocation>
        <location evidence="2">Cell junction</location>
        <location evidence="2">Tight junction</location>
    </subcellularLocation>
    <subcellularLocation>
        <location evidence="1">Cell membrane</location>
    </subcellularLocation>
    <subcellularLocation>
        <location evidence="4">Cytoplasm</location>
    </subcellularLocation>
    <subcellularLocation>
        <location evidence="3">Endoplasmic reticulum membrane</location>
        <topology evidence="3">Multi-pass membrane protein</topology>
    </subcellularLocation>
</comment>
<dbReference type="CDD" id="cd06718">
    <property type="entry name" value="PDZ_Par6-like"/>
    <property type="match status" value="1"/>
</dbReference>
<dbReference type="Pfam" id="PF01694">
    <property type="entry name" value="Rhomboid"/>
    <property type="match status" value="1"/>
</dbReference>
<dbReference type="SMART" id="SM00666">
    <property type="entry name" value="PB1"/>
    <property type="match status" value="1"/>
</dbReference>
<keyword evidence="9" id="KW-0963">Cytoplasm</keyword>
<dbReference type="InterPro" id="IPR053793">
    <property type="entry name" value="PB1-like"/>
</dbReference>
<dbReference type="PROSITE" id="PS50908">
    <property type="entry name" value="RWD"/>
    <property type="match status" value="1"/>
</dbReference>
<feature type="domain" description="RWD" evidence="20">
    <location>
        <begin position="780"/>
        <end position="891"/>
    </location>
</feature>
<feature type="non-terminal residue" evidence="22">
    <location>
        <position position="1478"/>
    </location>
</feature>